<feature type="region of interest" description="Disordered" evidence="2">
    <location>
        <begin position="383"/>
        <end position="523"/>
    </location>
</feature>
<comment type="caution">
    <text evidence="4">The sequence shown here is derived from an EMBL/GenBank/DDBJ whole genome shotgun (WGS) entry which is preliminary data.</text>
</comment>
<dbReference type="OrthoDB" id="288987at2759"/>
<dbReference type="Proteomes" id="UP000094065">
    <property type="component" value="Unassembled WGS sequence"/>
</dbReference>
<feature type="region of interest" description="Disordered" evidence="2">
    <location>
        <begin position="93"/>
        <end position="115"/>
    </location>
</feature>
<evidence type="ECO:0000313" key="4">
    <source>
        <dbReference type="EMBL" id="ODN81594.1"/>
    </source>
</evidence>
<dbReference type="STRING" id="1295533.A0A1E3HZ33"/>
<feature type="compositionally biased region" description="Pro residues" evidence="2">
    <location>
        <begin position="389"/>
        <end position="403"/>
    </location>
</feature>
<accession>A0A1E3HZ33</accession>
<evidence type="ECO:0000256" key="2">
    <source>
        <dbReference type="SAM" id="MobiDB-lite"/>
    </source>
</evidence>
<feature type="domain" description="UFSP1/2/DUB catalytic" evidence="3">
    <location>
        <begin position="165"/>
        <end position="381"/>
    </location>
</feature>
<dbReference type="EMBL" id="AWGJ01000003">
    <property type="protein sequence ID" value="ODN81594.1"/>
    <property type="molecule type" value="Genomic_DNA"/>
</dbReference>
<feature type="compositionally biased region" description="Basic and acidic residues" evidence="2">
    <location>
        <begin position="426"/>
        <end position="436"/>
    </location>
</feature>
<reference evidence="4 5" key="1">
    <citation type="submission" date="2016-06" db="EMBL/GenBank/DDBJ databases">
        <title>Evolution of pathogenesis and genome organization in the Tremellales.</title>
        <authorList>
            <person name="Cuomo C."/>
            <person name="Litvintseva A."/>
            <person name="Heitman J."/>
            <person name="Chen Y."/>
            <person name="Sun S."/>
            <person name="Springer D."/>
            <person name="Dromer F."/>
            <person name="Young S."/>
            <person name="Zeng Q."/>
            <person name="Chapman S."/>
            <person name="Gujja S."/>
            <person name="Saif S."/>
            <person name="Birren B."/>
        </authorList>
    </citation>
    <scope>NUCLEOTIDE SEQUENCE [LARGE SCALE GENOMIC DNA]</scope>
    <source>
        <strain evidence="4 5">CBS 6039</strain>
    </source>
</reference>
<dbReference type="GO" id="GO:0016787">
    <property type="term" value="F:hydrolase activity"/>
    <property type="evidence" value="ECO:0007669"/>
    <property type="project" value="UniProtKB-KW"/>
</dbReference>
<evidence type="ECO:0000256" key="1">
    <source>
        <dbReference type="ARBA" id="ARBA00022801"/>
    </source>
</evidence>
<evidence type="ECO:0000313" key="5">
    <source>
        <dbReference type="Proteomes" id="UP000094065"/>
    </source>
</evidence>
<dbReference type="Gene3D" id="3.90.70.130">
    <property type="match status" value="1"/>
</dbReference>
<dbReference type="RefSeq" id="XP_018995913.1">
    <property type="nucleotide sequence ID" value="XM_019135510.1"/>
</dbReference>
<dbReference type="Pfam" id="PF07910">
    <property type="entry name" value="Peptidase_C78"/>
    <property type="match status" value="1"/>
</dbReference>
<dbReference type="GeneID" id="30153315"/>
<protein>
    <recommendedName>
        <fullName evidence="3">UFSP1/2/DUB catalytic domain-containing protein</fullName>
    </recommendedName>
</protein>
<dbReference type="InterPro" id="IPR012462">
    <property type="entry name" value="UFSP1/2_DUB_cat"/>
</dbReference>
<name>A0A1E3HZ33_9TREE</name>
<evidence type="ECO:0000259" key="3">
    <source>
        <dbReference type="Pfam" id="PF07910"/>
    </source>
</evidence>
<proteinExistence type="predicted"/>
<keyword evidence="5" id="KW-1185">Reference proteome</keyword>
<sequence>MSSCPVCDQTINADQAAFEHHINSHFDNPSGESSASAQRPDACPICDFPLSFLTSIESESHINTCLGDVGVPPPQDEDDIDFDYSSAELVAQQKRDEEMVDPEWDGPAKPGKWMDWAGRKVDKGDRWWNPNVPSDPSSIPPNYSPNLIPLLASTLRTTVHQKTTRRAVLARPSTAHIKGVWKFDLGWGCGYRNCLMALTSLLSVPEYAAVFDSAKNGADPGVRRMQGWIEEAWAEGYDLEGQQQLGGRVLGRRKWIGPSDMYAMLSYKGIPCRIYDFPKAQNLKTDREAHTRLQQWVKTYFDDAEGTQARQAGGNAFDTLMRSGENGQGRGELVRISDKFPLILQHSGHSRTIVGYEENARGDINLLLFDPGKTVPKAIRSHALSSLPDPTPFPTPPRPPLNPTAPANPTTSAERIRHKSSSSSHSKFERTHESRDFSPPYTDGFAEIDYSTAREGSRDGSSRVEGSAPLRGGGSTAEPALEDDEERTPSGWVRKKRPFPHLSKTHKPPKSSKPGSDPTAPGQAVKTLNHFRVNLGTLSRHAQYQVLMFTGEEVLGEVERGQRKKVRSVLVR</sequence>
<feature type="compositionally biased region" description="Basic residues" evidence="2">
    <location>
        <begin position="493"/>
        <end position="510"/>
    </location>
</feature>
<organism evidence="4 5">
    <name type="scientific">Cryptococcus amylolentus CBS 6039</name>
    <dbReference type="NCBI Taxonomy" id="1295533"/>
    <lineage>
        <taxon>Eukaryota</taxon>
        <taxon>Fungi</taxon>
        <taxon>Dikarya</taxon>
        <taxon>Basidiomycota</taxon>
        <taxon>Agaricomycotina</taxon>
        <taxon>Tremellomycetes</taxon>
        <taxon>Tremellales</taxon>
        <taxon>Cryptococcaceae</taxon>
        <taxon>Cryptococcus</taxon>
    </lineage>
</organism>
<gene>
    <name evidence="4" type="ORF">L202_02006</name>
</gene>
<keyword evidence="1" id="KW-0378">Hydrolase</keyword>
<dbReference type="AlphaFoldDB" id="A0A1E3HZ33"/>